<gene>
    <name evidence="1" type="ORF">PSON_ATCC_30995.1.T0310378</name>
</gene>
<evidence type="ECO:0000313" key="2">
    <source>
        <dbReference type="Proteomes" id="UP000692954"/>
    </source>
</evidence>
<protein>
    <submittedName>
        <fullName evidence="1">Uncharacterized protein</fullName>
    </submittedName>
</protein>
<dbReference type="Proteomes" id="UP000692954">
    <property type="component" value="Unassembled WGS sequence"/>
</dbReference>
<name>A0A8S1MFZ1_9CILI</name>
<sequence>MLQREIKSMLMNQDCIPSGLHLPEPQLQEVQEPGNNWFSELKDSEKTILDGGDLSTRSVENNIKNWLKKMLRDPIKTQVGQSNFAFQEKNNHNKQETLLFLPKELLTQQLHNIFQ</sequence>
<reference evidence="1" key="1">
    <citation type="submission" date="2021-01" db="EMBL/GenBank/DDBJ databases">
        <authorList>
            <consortium name="Genoscope - CEA"/>
            <person name="William W."/>
        </authorList>
    </citation>
    <scope>NUCLEOTIDE SEQUENCE</scope>
</reference>
<comment type="caution">
    <text evidence="1">The sequence shown here is derived from an EMBL/GenBank/DDBJ whole genome shotgun (WGS) entry which is preliminary data.</text>
</comment>
<keyword evidence="2" id="KW-1185">Reference proteome</keyword>
<organism evidence="1 2">
    <name type="scientific">Paramecium sonneborni</name>
    <dbReference type="NCBI Taxonomy" id="65129"/>
    <lineage>
        <taxon>Eukaryota</taxon>
        <taxon>Sar</taxon>
        <taxon>Alveolata</taxon>
        <taxon>Ciliophora</taxon>
        <taxon>Intramacronucleata</taxon>
        <taxon>Oligohymenophorea</taxon>
        <taxon>Peniculida</taxon>
        <taxon>Parameciidae</taxon>
        <taxon>Paramecium</taxon>
    </lineage>
</organism>
<accession>A0A8S1MFZ1</accession>
<evidence type="ECO:0000313" key="1">
    <source>
        <dbReference type="EMBL" id="CAD8074224.1"/>
    </source>
</evidence>
<proteinExistence type="predicted"/>
<dbReference type="EMBL" id="CAJJDN010000031">
    <property type="protein sequence ID" value="CAD8074224.1"/>
    <property type="molecule type" value="Genomic_DNA"/>
</dbReference>
<dbReference type="AlphaFoldDB" id="A0A8S1MFZ1"/>